<evidence type="ECO:0000256" key="1">
    <source>
        <dbReference type="ARBA" id="ARBA00005965"/>
    </source>
</evidence>
<dbReference type="GO" id="GO:0045324">
    <property type="term" value="P:late endosome to vacuole transport"/>
    <property type="evidence" value="ECO:0007669"/>
    <property type="project" value="TreeGrafter"/>
</dbReference>
<dbReference type="PANTHER" id="PTHR12768:SF5">
    <property type="entry name" value="BECLIN-2"/>
    <property type="match status" value="1"/>
</dbReference>
<dbReference type="GO" id="GO:0000423">
    <property type="term" value="P:mitophagy"/>
    <property type="evidence" value="ECO:0007669"/>
    <property type="project" value="TreeGrafter"/>
</dbReference>
<dbReference type="Pfam" id="PF17675">
    <property type="entry name" value="APG6_N"/>
    <property type="match status" value="1"/>
</dbReference>
<dbReference type="AlphaFoldDB" id="A0A8C3VPN3"/>
<dbReference type="InterPro" id="IPR040455">
    <property type="entry name" value="Atg6_BARA"/>
</dbReference>
<evidence type="ECO:0000259" key="5">
    <source>
        <dbReference type="Pfam" id="PF04111"/>
    </source>
</evidence>
<keyword evidence="2" id="KW-0072">Autophagy</keyword>
<reference evidence="7" key="1">
    <citation type="submission" date="2025-08" db="UniProtKB">
        <authorList>
            <consortium name="Ensembl"/>
        </authorList>
    </citation>
    <scope>IDENTIFICATION</scope>
</reference>
<accession>A0A8C3VPN3</accession>
<organism evidence="7 8">
    <name type="scientific">Catagonus wagneri</name>
    <name type="common">Chacoan peccary</name>
    <dbReference type="NCBI Taxonomy" id="51154"/>
    <lineage>
        <taxon>Eukaryota</taxon>
        <taxon>Metazoa</taxon>
        <taxon>Chordata</taxon>
        <taxon>Craniata</taxon>
        <taxon>Vertebrata</taxon>
        <taxon>Euteleostomi</taxon>
        <taxon>Mammalia</taxon>
        <taxon>Eutheria</taxon>
        <taxon>Laurasiatheria</taxon>
        <taxon>Artiodactyla</taxon>
        <taxon>Suina</taxon>
        <taxon>Tayassuidae</taxon>
        <taxon>Catagonus</taxon>
    </lineage>
</organism>
<dbReference type="InterPro" id="IPR007243">
    <property type="entry name" value="Atg6/Beclin"/>
</dbReference>
<feature type="coiled-coil region" evidence="3">
    <location>
        <begin position="103"/>
        <end position="158"/>
    </location>
</feature>
<evidence type="ECO:0000256" key="4">
    <source>
        <dbReference type="SAM" id="MobiDB-lite"/>
    </source>
</evidence>
<keyword evidence="3" id="KW-0175">Coiled coil</keyword>
<dbReference type="Gene3D" id="1.10.418.40">
    <property type="entry name" value="Autophagy protein 6/Beclin 1"/>
    <property type="match status" value="1"/>
</dbReference>
<dbReference type="InterPro" id="IPR038274">
    <property type="entry name" value="Atg6/Beclin_C_sf"/>
</dbReference>
<feature type="domain" description="Atg6/beclin coiled-coil" evidence="6">
    <location>
        <begin position="88"/>
        <end position="185"/>
    </location>
</feature>
<evidence type="ECO:0000256" key="3">
    <source>
        <dbReference type="SAM" id="Coils"/>
    </source>
</evidence>
<dbReference type="GO" id="GO:0000407">
    <property type="term" value="C:phagophore assembly site"/>
    <property type="evidence" value="ECO:0007669"/>
    <property type="project" value="TreeGrafter"/>
</dbReference>
<dbReference type="Ensembl" id="ENSCWAT00000002341.1">
    <property type="protein sequence ID" value="ENSCWAP00000002148.1"/>
    <property type="gene ID" value="ENSCWAG00000001728.1"/>
</dbReference>
<dbReference type="Proteomes" id="UP000694540">
    <property type="component" value="Unplaced"/>
</dbReference>
<dbReference type="GO" id="GO:0043548">
    <property type="term" value="F:phosphatidylinositol 3-kinase binding"/>
    <property type="evidence" value="ECO:0007669"/>
    <property type="project" value="TreeGrafter"/>
</dbReference>
<evidence type="ECO:0000313" key="8">
    <source>
        <dbReference type="Proteomes" id="UP000694540"/>
    </source>
</evidence>
<proteinExistence type="inferred from homology"/>
<keyword evidence="8" id="KW-1185">Reference proteome</keyword>
<dbReference type="Pfam" id="PF04111">
    <property type="entry name" value="APG6"/>
    <property type="match status" value="1"/>
</dbReference>
<sequence>MEVPGPGAAAMSSVRFLCQHCGQALKLNRSLETSQDLAASMLRSAREAPGEAQGPSPAEGAGFVNLPFAAPRAPFPGGGIRRGSPPSYRRCLEAGGWRGEAEGEALREELKGLELEESRLVRELEQVEKSRARAAADLEAARAEAEMLAQQETQYRKDYSQLEWRQLELRDELSSVETRLRYAQTRRGRLEKTSVFRAAFEIRHDGPIATINNLRLGSLPTDPVGWGEINAAWGQTALLLRALSHAIGLEFQRYQLVPRGDHSYLRSLAEGGERDEGPFTSFL</sequence>
<dbReference type="Gene3D" id="6.10.250.3110">
    <property type="match status" value="1"/>
</dbReference>
<feature type="region of interest" description="Disordered" evidence="4">
    <location>
        <begin position="43"/>
        <end position="62"/>
    </location>
</feature>
<name>A0A8C3VPN3_9CETA</name>
<feature type="domain" description="Atg6 BARA" evidence="5">
    <location>
        <begin position="190"/>
        <end position="270"/>
    </location>
</feature>
<comment type="similarity">
    <text evidence="1">Belongs to the beclin family.</text>
</comment>
<dbReference type="GO" id="GO:0030674">
    <property type="term" value="F:protein-macromolecule adaptor activity"/>
    <property type="evidence" value="ECO:0007669"/>
    <property type="project" value="TreeGrafter"/>
</dbReference>
<dbReference type="GO" id="GO:0034271">
    <property type="term" value="C:phosphatidylinositol 3-kinase complex, class III, type I"/>
    <property type="evidence" value="ECO:0007669"/>
    <property type="project" value="TreeGrafter"/>
</dbReference>
<protein>
    <recommendedName>
        <fullName evidence="9">Beclin 1</fullName>
    </recommendedName>
</protein>
<evidence type="ECO:0008006" key="9">
    <source>
        <dbReference type="Google" id="ProtNLM"/>
    </source>
</evidence>
<evidence type="ECO:0000313" key="7">
    <source>
        <dbReference type="Ensembl" id="ENSCWAP00000002148.1"/>
    </source>
</evidence>
<dbReference type="GeneTree" id="ENSGT00390000008164"/>
<dbReference type="GO" id="GO:0000045">
    <property type="term" value="P:autophagosome assembly"/>
    <property type="evidence" value="ECO:0007669"/>
    <property type="project" value="TreeGrafter"/>
</dbReference>
<evidence type="ECO:0000259" key="6">
    <source>
        <dbReference type="Pfam" id="PF17675"/>
    </source>
</evidence>
<evidence type="ECO:0000256" key="2">
    <source>
        <dbReference type="ARBA" id="ARBA00023006"/>
    </source>
</evidence>
<dbReference type="GO" id="GO:0034272">
    <property type="term" value="C:phosphatidylinositol 3-kinase complex, class III, type II"/>
    <property type="evidence" value="ECO:0007669"/>
    <property type="project" value="TreeGrafter"/>
</dbReference>
<dbReference type="PANTHER" id="PTHR12768">
    <property type="entry name" value="BECLIN 1"/>
    <property type="match status" value="1"/>
</dbReference>
<dbReference type="GO" id="GO:0006995">
    <property type="term" value="P:cellular response to nitrogen starvation"/>
    <property type="evidence" value="ECO:0007669"/>
    <property type="project" value="TreeGrafter"/>
</dbReference>
<dbReference type="InterPro" id="IPR041691">
    <property type="entry name" value="Atg6/beclin_CC"/>
</dbReference>
<reference evidence="7" key="2">
    <citation type="submission" date="2025-09" db="UniProtKB">
        <authorList>
            <consortium name="Ensembl"/>
        </authorList>
    </citation>
    <scope>IDENTIFICATION</scope>
</reference>